<reference evidence="2" key="1">
    <citation type="submission" date="2022-03" db="EMBL/GenBank/DDBJ databases">
        <authorList>
            <person name="Santos J.D.N."/>
            <person name="Kallscheuer N."/>
            <person name="Jogler C."/>
            <person name="Lage O.M."/>
        </authorList>
    </citation>
    <scope>NUCLEOTIDE SEQUENCE</scope>
    <source>
        <strain evidence="2">M600PL45_2</strain>
    </source>
</reference>
<dbReference type="RefSeq" id="WP_241062371.1">
    <property type="nucleotide sequence ID" value="NZ_JAKWJU010000002.1"/>
</dbReference>
<proteinExistence type="predicted"/>
<evidence type="ECO:0000313" key="3">
    <source>
        <dbReference type="Proteomes" id="UP001166784"/>
    </source>
</evidence>
<comment type="caution">
    <text evidence="2">The sequence shown here is derived from an EMBL/GenBank/DDBJ whole genome shotgun (WGS) entry which is preliminary data.</text>
</comment>
<dbReference type="Proteomes" id="UP001166784">
    <property type="component" value="Unassembled WGS sequence"/>
</dbReference>
<feature type="compositionally biased region" description="Basic and acidic residues" evidence="1">
    <location>
        <begin position="122"/>
        <end position="144"/>
    </location>
</feature>
<accession>A0ABS9T4W5</accession>
<keyword evidence="3" id="KW-1185">Reference proteome</keyword>
<gene>
    <name evidence="2" type="ORF">MMA15_24710</name>
</gene>
<evidence type="ECO:0000256" key="1">
    <source>
        <dbReference type="SAM" id="MobiDB-lite"/>
    </source>
</evidence>
<feature type="compositionally biased region" description="Gly residues" evidence="1">
    <location>
        <begin position="200"/>
        <end position="211"/>
    </location>
</feature>
<name>A0ABS9T4W5_9ACTN</name>
<dbReference type="EMBL" id="JAKWJU010000002">
    <property type="protein sequence ID" value="MCH6163478.1"/>
    <property type="molecule type" value="Genomic_DNA"/>
</dbReference>
<sequence>MGGGYKFDPAAAKQVEQGLKAATAELEETGYFSITAQQGHGFQFLSMSGMEMGSGELADVFGQFCGRWGLAIHGKMQDLNDIAQRLGLSAGLYHEQEQYVNDTLKEVAVTAGSYNPQQGVAEGEKAGEKSWGEVWDGVKPRAEGDLSMPDWGEMGDQWGQVGDDFGNSPWQDVAGPDRWDDSDWQWDGPPPEQGQQSQQGGQGNDRGSGGN</sequence>
<evidence type="ECO:0000313" key="2">
    <source>
        <dbReference type="EMBL" id="MCH6163478.1"/>
    </source>
</evidence>
<reference evidence="2" key="2">
    <citation type="journal article" date="2023" name="Int. J. Syst. Evol. Microbiol.">
        <title>Streptomyces marispadix sp. nov., isolated from marine beach sediment of the Northern Coast of Portugal.</title>
        <authorList>
            <person name="dos Santos J.D.N."/>
            <person name="Vitorino I.R."/>
            <person name="Kallscheuer N."/>
            <person name="Srivastava A."/>
            <person name="Krautwurst S."/>
            <person name="Marz M."/>
            <person name="Jogler C."/>
            <person name="Lobo Da Cunha A."/>
            <person name="Catita J."/>
            <person name="Goncalves H."/>
            <person name="Gonzalez I."/>
            <person name="Reyes F."/>
            <person name="Lage O.M."/>
        </authorList>
    </citation>
    <scope>NUCLEOTIDE SEQUENCE</scope>
    <source>
        <strain evidence="2">M600PL45_2</strain>
    </source>
</reference>
<feature type="region of interest" description="Disordered" evidence="1">
    <location>
        <begin position="117"/>
        <end position="211"/>
    </location>
</feature>
<organism evidence="2 3">
    <name type="scientific">Streptomyces marispadix</name>
    <dbReference type="NCBI Taxonomy" id="2922868"/>
    <lineage>
        <taxon>Bacteria</taxon>
        <taxon>Bacillati</taxon>
        <taxon>Actinomycetota</taxon>
        <taxon>Actinomycetes</taxon>
        <taxon>Kitasatosporales</taxon>
        <taxon>Streptomycetaceae</taxon>
        <taxon>Streptomyces</taxon>
    </lineage>
</organism>
<protein>
    <submittedName>
        <fullName evidence="2">Uncharacterized protein</fullName>
    </submittedName>
</protein>